<dbReference type="Proteomes" id="UP001549110">
    <property type="component" value="Unassembled WGS sequence"/>
</dbReference>
<sequence>MYRVEFRLTGEGLWSRAALPMTQVGADHLAASLEGLGFADETRVVPAGQQRDESRGHALDIIV</sequence>
<evidence type="ECO:0000313" key="1">
    <source>
        <dbReference type="EMBL" id="MET3525849.1"/>
    </source>
</evidence>
<dbReference type="RefSeq" id="WP_331931066.1">
    <property type="nucleotide sequence ID" value="NZ_JBEPLU010000001.1"/>
</dbReference>
<organism evidence="1 2">
    <name type="scientific">Phenylobacterium koreense</name>
    <dbReference type="NCBI Taxonomy" id="266125"/>
    <lineage>
        <taxon>Bacteria</taxon>
        <taxon>Pseudomonadati</taxon>
        <taxon>Pseudomonadota</taxon>
        <taxon>Alphaproteobacteria</taxon>
        <taxon>Caulobacterales</taxon>
        <taxon>Caulobacteraceae</taxon>
        <taxon>Phenylobacterium</taxon>
    </lineage>
</organism>
<comment type="caution">
    <text evidence="1">The sequence shown here is derived from an EMBL/GenBank/DDBJ whole genome shotgun (WGS) entry which is preliminary data.</text>
</comment>
<name>A0ABV2EFN9_9CAUL</name>
<reference evidence="1 2" key="1">
    <citation type="submission" date="2024-06" db="EMBL/GenBank/DDBJ databases">
        <title>Genomic Encyclopedia of Type Strains, Phase IV (KMG-IV): sequencing the most valuable type-strain genomes for metagenomic binning, comparative biology and taxonomic classification.</title>
        <authorList>
            <person name="Goeker M."/>
        </authorList>
    </citation>
    <scope>NUCLEOTIDE SEQUENCE [LARGE SCALE GENOMIC DNA]</scope>
    <source>
        <strain evidence="1 2">DSM 17809</strain>
    </source>
</reference>
<gene>
    <name evidence="1" type="ORF">ABID41_000944</name>
</gene>
<dbReference type="EMBL" id="JBEPLU010000001">
    <property type="protein sequence ID" value="MET3525849.1"/>
    <property type="molecule type" value="Genomic_DNA"/>
</dbReference>
<protein>
    <submittedName>
        <fullName evidence="1">Uncharacterized protein</fullName>
    </submittedName>
</protein>
<accession>A0ABV2EFN9</accession>
<evidence type="ECO:0000313" key="2">
    <source>
        <dbReference type="Proteomes" id="UP001549110"/>
    </source>
</evidence>
<proteinExistence type="predicted"/>
<keyword evidence="2" id="KW-1185">Reference proteome</keyword>